<dbReference type="GO" id="GO:0006417">
    <property type="term" value="P:regulation of translation"/>
    <property type="evidence" value="ECO:0007669"/>
    <property type="project" value="UniProtKB-KW"/>
</dbReference>
<gene>
    <name evidence="7" type="ORF">MNBD_DELTA01-840</name>
</gene>
<keyword evidence="6" id="KW-0233">DNA recombination</keyword>
<keyword evidence="3" id="KW-0805">Transcription regulation</keyword>
<dbReference type="GO" id="GO:0006355">
    <property type="term" value="P:regulation of DNA-templated transcription"/>
    <property type="evidence" value="ECO:0007669"/>
    <property type="project" value="InterPro"/>
</dbReference>
<dbReference type="NCBIfam" id="NF001401">
    <property type="entry name" value="PRK00285.1"/>
    <property type="match status" value="1"/>
</dbReference>
<dbReference type="EMBL" id="UOEA01000077">
    <property type="protein sequence ID" value="VAV84903.1"/>
    <property type="molecule type" value="Genomic_DNA"/>
</dbReference>
<dbReference type="SUPFAM" id="SSF47729">
    <property type="entry name" value="IHF-like DNA-binding proteins"/>
    <property type="match status" value="1"/>
</dbReference>
<dbReference type="PANTHER" id="PTHR33175">
    <property type="entry name" value="DNA-BINDING PROTEIN HU"/>
    <property type="match status" value="1"/>
</dbReference>
<evidence type="ECO:0000256" key="4">
    <source>
        <dbReference type="ARBA" id="ARBA00023125"/>
    </source>
</evidence>
<dbReference type="PANTHER" id="PTHR33175:SF2">
    <property type="entry name" value="INTEGRATION HOST FACTOR SUBUNIT ALPHA"/>
    <property type="match status" value="1"/>
</dbReference>
<evidence type="ECO:0000256" key="3">
    <source>
        <dbReference type="ARBA" id="ARBA00023015"/>
    </source>
</evidence>
<dbReference type="InterPro" id="IPR000119">
    <property type="entry name" value="Hist_DNA-bd"/>
</dbReference>
<dbReference type="GO" id="GO:0009893">
    <property type="term" value="P:positive regulation of metabolic process"/>
    <property type="evidence" value="ECO:0007669"/>
    <property type="project" value="UniProtKB-ARBA"/>
</dbReference>
<dbReference type="Pfam" id="PF00216">
    <property type="entry name" value="Bac_DNA_binding"/>
    <property type="match status" value="1"/>
</dbReference>
<sequence>MTKADLVEVAFEKVGCSKKDLAEVVDQVFETIKGALEQGDKVKISGFGNFTVRHKKARRGRNPQTGDEIIIGERRVMTFKPSQILKDYVNK</sequence>
<dbReference type="AlphaFoldDB" id="A0A3B0RK62"/>
<dbReference type="SMART" id="SM00411">
    <property type="entry name" value="BHL"/>
    <property type="match status" value="1"/>
</dbReference>
<dbReference type="GO" id="GO:0005829">
    <property type="term" value="C:cytosol"/>
    <property type="evidence" value="ECO:0007669"/>
    <property type="project" value="TreeGrafter"/>
</dbReference>
<evidence type="ECO:0000313" key="7">
    <source>
        <dbReference type="EMBL" id="VAV84903.1"/>
    </source>
</evidence>
<organism evidence="7">
    <name type="scientific">hydrothermal vent metagenome</name>
    <dbReference type="NCBI Taxonomy" id="652676"/>
    <lineage>
        <taxon>unclassified sequences</taxon>
        <taxon>metagenomes</taxon>
        <taxon>ecological metagenomes</taxon>
    </lineage>
</organism>
<dbReference type="Gene3D" id="4.10.520.10">
    <property type="entry name" value="IHF-like DNA-binding proteins"/>
    <property type="match status" value="1"/>
</dbReference>
<keyword evidence="5" id="KW-0804">Transcription</keyword>
<dbReference type="GO" id="GO:0003677">
    <property type="term" value="F:DNA binding"/>
    <property type="evidence" value="ECO:0007669"/>
    <property type="project" value="UniProtKB-KW"/>
</dbReference>
<dbReference type="GO" id="GO:0030527">
    <property type="term" value="F:structural constituent of chromatin"/>
    <property type="evidence" value="ECO:0007669"/>
    <property type="project" value="InterPro"/>
</dbReference>
<dbReference type="CDD" id="cd13835">
    <property type="entry name" value="IHF_A"/>
    <property type="match status" value="1"/>
</dbReference>
<evidence type="ECO:0000256" key="6">
    <source>
        <dbReference type="ARBA" id="ARBA00023172"/>
    </source>
</evidence>
<dbReference type="InterPro" id="IPR010992">
    <property type="entry name" value="IHF-like_DNA-bd_dom_sf"/>
</dbReference>
<dbReference type="InterPro" id="IPR020816">
    <property type="entry name" value="Histone-like_DNA-bd_CS"/>
</dbReference>
<name>A0A3B0RK62_9ZZZZ</name>
<protein>
    <recommendedName>
        <fullName evidence="1">Integration host factor subunit alpha</fullName>
    </recommendedName>
</protein>
<dbReference type="InterPro" id="IPR005684">
    <property type="entry name" value="IHF_alpha"/>
</dbReference>
<keyword evidence="2" id="KW-0810">Translation regulation</keyword>
<keyword evidence="4" id="KW-0238">DNA-binding</keyword>
<dbReference type="PRINTS" id="PR01727">
    <property type="entry name" value="DNABINDINGHU"/>
</dbReference>
<dbReference type="PROSITE" id="PS00045">
    <property type="entry name" value="HISTONE_LIKE"/>
    <property type="match status" value="1"/>
</dbReference>
<evidence type="ECO:0000256" key="1">
    <source>
        <dbReference type="ARBA" id="ARBA00018329"/>
    </source>
</evidence>
<proteinExistence type="predicted"/>
<evidence type="ECO:0000256" key="5">
    <source>
        <dbReference type="ARBA" id="ARBA00023163"/>
    </source>
</evidence>
<reference evidence="7" key="1">
    <citation type="submission" date="2018-06" db="EMBL/GenBank/DDBJ databases">
        <authorList>
            <person name="Zhirakovskaya E."/>
        </authorList>
    </citation>
    <scope>NUCLEOTIDE SEQUENCE</scope>
</reference>
<evidence type="ECO:0000256" key="2">
    <source>
        <dbReference type="ARBA" id="ARBA00022845"/>
    </source>
</evidence>
<dbReference type="GO" id="GO:0006310">
    <property type="term" value="P:DNA recombination"/>
    <property type="evidence" value="ECO:0007669"/>
    <property type="project" value="UniProtKB-KW"/>
</dbReference>
<accession>A0A3B0RK62</accession>